<dbReference type="EMBL" id="QGNW01001106">
    <property type="protein sequence ID" value="RVW55879.1"/>
    <property type="molecule type" value="Genomic_DNA"/>
</dbReference>
<organism evidence="3 4">
    <name type="scientific">Vitis vinifera</name>
    <name type="common">Grape</name>
    <dbReference type="NCBI Taxonomy" id="29760"/>
    <lineage>
        <taxon>Eukaryota</taxon>
        <taxon>Viridiplantae</taxon>
        <taxon>Streptophyta</taxon>
        <taxon>Embryophyta</taxon>
        <taxon>Tracheophyta</taxon>
        <taxon>Spermatophyta</taxon>
        <taxon>Magnoliopsida</taxon>
        <taxon>eudicotyledons</taxon>
        <taxon>Gunneridae</taxon>
        <taxon>Pentapetalae</taxon>
        <taxon>rosids</taxon>
        <taxon>Vitales</taxon>
        <taxon>Vitaceae</taxon>
        <taxon>Viteae</taxon>
        <taxon>Vitis</taxon>
    </lineage>
</organism>
<feature type="coiled-coil region" evidence="1">
    <location>
        <begin position="740"/>
        <end position="813"/>
    </location>
</feature>
<reference evidence="3 4" key="1">
    <citation type="journal article" date="2018" name="PLoS Genet.">
        <title>Population sequencing reveals clonal diversity and ancestral inbreeding in the grapevine cultivar Chardonnay.</title>
        <authorList>
            <person name="Roach M.J."/>
            <person name="Johnson D.L."/>
            <person name="Bohlmann J."/>
            <person name="van Vuuren H.J."/>
            <person name="Jones S.J."/>
            <person name="Pretorius I.S."/>
            <person name="Schmidt S.A."/>
            <person name="Borneman A.R."/>
        </authorList>
    </citation>
    <scope>NUCLEOTIDE SEQUENCE [LARGE SCALE GENOMIC DNA]</scope>
    <source>
        <strain evidence="4">cv. Chardonnay</strain>
        <tissue evidence="3">Leaf</tissue>
    </source>
</reference>
<proteinExistence type="predicted"/>
<gene>
    <name evidence="3" type="ORF">CK203_104122</name>
</gene>
<feature type="region of interest" description="Disordered" evidence="2">
    <location>
        <begin position="414"/>
        <end position="447"/>
    </location>
</feature>
<evidence type="ECO:0000313" key="4">
    <source>
        <dbReference type="Proteomes" id="UP000288805"/>
    </source>
</evidence>
<dbReference type="AlphaFoldDB" id="A0A438F796"/>
<feature type="region of interest" description="Disordered" evidence="2">
    <location>
        <begin position="582"/>
        <end position="647"/>
    </location>
</feature>
<dbReference type="Proteomes" id="UP000288805">
    <property type="component" value="Unassembled WGS sequence"/>
</dbReference>
<feature type="compositionally biased region" description="Basic and acidic residues" evidence="2">
    <location>
        <begin position="414"/>
        <end position="430"/>
    </location>
</feature>
<evidence type="ECO:0000313" key="3">
    <source>
        <dbReference type="EMBL" id="RVW55879.1"/>
    </source>
</evidence>
<evidence type="ECO:0000256" key="1">
    <source>
        <dbReference type="SAM" id="Coils"/>
    </source>
</evidence>
<protein>
    <submittedName>
        <fullName evidence="3">Uncharacterized protein</fullName>
    </submittedName>
</protein>
<accession>A0A438F796</accession>
<sequence length="853" mass="93640">MSGQGVRTHPPMVLLAMAQEIKLSAFLGIASLPSSLWPSSPYWRLSEIMGSDLPSFLSFRSAGSGTWAVAGCRNYIATWCAKAKKKKSIYDEPPSLGFPRQRVFSITARLGGSRVSASNSRVVTVTASRTLSPFFQFMLGFLLPPTPFLGYRSFFGVEPRVRMGMLVMLGSVSTTLLKMPVKNDVTSSSAAKQNGKGASGEVHEEKFVDKLNVRELCERFCIPNGVSVQLVDGEAVSTEKSADNAIYFTNEQFNVGLRFPLPSLFKEFLHFTQIPPAYIHSNMVRVLMGCSILSMLFNLDLSLLEVLFIYSIKKGKNDVFSLAVGLPSLQLVTDLPDSTKGGAKGHVLVLGTDKKGHVVEWVEKTSFDRLNKLFEIIAAEMHHQTLLTARNLLVVEARKADARARRALLNEREEIRQEGTLRRAPGDKHPAPFPPARAPAGKKKKVPTKGIVIRSPASFGLPSILSDSVRIPGQNGSGPSMPAAERLALLAGVETSVDQPGSRHPDADVAGASCPDPLPPTAPPMEEMGAERQGLRPCESSSLTLVPLKRAAAERSRPARDLKSGINGRLQDRLLKTIEVNCSSAKEGHPERSQTEIAEENPTVPVLVPNEGSPEEIQPVVNNGGPDPGEESRHNASSGGSPVDDAACTSASPFSYAELGEMLKQIPPGLDVALPSAKIFSAAGERYSRHGSTTQSFFRPATDYRSHEGLRLPAHERASEESAEALKRSQDDNEALWIELAEAKRREEATKARLHEVEDKMAQLRGEVRQLWTEVSIEKKQKEDLQLRLSAQKEELETEFAAQREELKTEYQKQVDEMYFFGYCCCMKKHGIKRDVPSIPPGEEEKLRRKPSQ</sequence>
<keyword evidence="1" id="KW-0175">Coiled coil</keyword>
<feature type="region of interest" description="Disordered" evidence="2">
    <location>
        <begin position="497"/>
        <end position="538"/>
    </location>
</feature>
<evidence type="ECO:0000256" key="2">
    <source>
        <dbReference type="SAM" id="MobiDB-lite"/>
    </source>
</evidence>
<name>A0A438F796_VITVI</name>
<comment type="caution">
    <text evidence="3">The sequence shown here is derived from an EMBL/GenBank/DDBJ whole genome shotgun (WGS) entry which is preliminary data.</text>
</comment>
<feature type="region of interest" description="Disordered" evidence="2">
    <location>
        <begin position="832"/>
        <end position="853"/>
    </location>
</feature>